<evidence type="ECO:0000256" key="1">
    <source>
        <dbReference type="SAM" id="SignalP"/>
    </source>
</evidence>
<dbReference type="PANTHER" id="PTHR48098:SF1">
    <property type="entry name" value="DIACYLGLYCEROL ACYLTRANSFERASE_MYCOLYLTRANSFERASE AG85A"/>
    <property type="match status" value="1"/>
</dbReference>
<keyword evidence="1" id="KW-0732">Signal</keyword>
<gene>
    <name evidence="2" type="ORF">H3H32_05350</name>
</gene>
<feature type="chain" id="PRO_5028971290" evidence="1">
    <location>
        <begin position="24"/>
        <end position="381"/>
    </location>
</feature>
<protein>
    <submittedName>
        <fullName evidence="2">Alpha/beta hydrolase</fullName>
    </submittedName>
</protein>
<dbReference type="InterPro" id="IPR014756">
    <property type="entry name" value="Ig_E-set"/>
</dbReference>
<dbReference type="Gene3D" id="3.40.50.1820">
    <property type="entry name" value="alpha/beta hydrolase"/>
    <property type="match status" value="1"/>
</dbReference>
<dbReference type="GO" id="GO:0016747">
    <property type="term" value="F:acyltransferase activity, transferring groups other than amino-acyl groups"/>
    <property type="evidence" value="ECO:0007669"/>
    <property type="project" value="TreeGrafter"/>
</dbReference>
<feature type="signal peptide" evidence="1">
    <location>
        <begin position="1"/>
        <end position="23"/>
    </location>
</feature>
<dbReference type="SUPFAM" id="SSF81296">
    <property type="entry name" value="E set domains"/>
    <property type="match status" value="1"/>
</dbReference>
<sequence>MKKAQYCFFLIFCLLALSFTLQAQQRLPPIKSPEVADGGLTFRLRAPNAKEVILDIEGISKETMVKDDQGVWSFTKKLDPDVYDYAFVVDGLRIPDPANPVAKPCYQCNGQSLAHMPGPASLSWEIKDVPRGAVNHQVYRSAVMGEDRDYYVYLPPNYDPKRKEPYPVFFLLHGATGTALSWIVNAQANIILDNLIAEGKAKPMIMVNTLGYGGNDKYATEVIQEIIPQVEKTYNAAKDRTQRAIVGLSMGGGTAYYTGLNHLDHFAYVGGMSSAVGMGGPRPPASTTSSPATTASSTEQATAMMDVFAKTYPKLDEKANSQLKLLWVACGVDDFLYQNNKYFREYLSSKNVKFTYHETPGGHTFMVWRRNLTDLAPLLFR</sequence>
<evidence type="ECO:0000313" key="3">
    <source>
        <dbReference type="Proteomes" id="UP000515369"/>
    </source>
</evidence>
<dbReference type="Gene3D" id="2.60.40.10">
    <property type="entry name" value="Immunoglobulins"/>
    <property type="match status" value="1"/>
</dbReference>
<accession>A0A7G5GZT0</accession>
<organism evidence="2 3">
    <name type="scientific">Spirosoma foliorum</name>
    <dbReference type="NCBI Taxonomy" id="2710596"/>
    <lineage>
        <taxon>Bacteria</taxon>
        <taxon>Pseudomonadati</taxon>
        <taxon>Bacteroidota</taxon>
        <taxon>Cytophagia</taxon>
        <taxon>Cytophagales</taxon>
        <taxon>Cytophagaceae</taxon>
        <taxon>Spirosoma</taxon>
    </lineage>
</organism>
<dbReference type="KEGG" id="sfol:H3H32_05350"/>
<dbReference type="EMBL" id="CP059732">
    <property type="protein sequence ID" value="QMW04372.1"/>
    <property type="molecule type" value="Genomic_DNA"/>
</dbReference>
<dbReference type="InterPro" id="IPR000801">
    <property type="entry name" value="Esterase-like"/>
</dbReference>
<dbReference type="InterPro" id="IPR013783">
    <property type="entry name" value="Ig-like_fold"/>
</dbReference>
<dbReference type="SUPFAM" id="SSF53474">
    <property type="entry name" value="alpha/beta-Hydrolases"/>
    <property type="match status" value="1"/>
</dbReference>
<dbReference type="InterPro" id="IPR029058">
    <property type="entry name" value="AB_hydrolase_fold"/>
</dbReference>
<keyword evidence="3" id="KW-1185">Reference proteome</keyword>
<dbReference type="AlphaFoldDB" id="A0A7G5GZT0"/>
<name>A0A7G5GZT0_9BACT</name>
<dbReference type="PANTHER" id="PTHR48098">
    <property type="entry name" value="ENTEROCHELIN ESTERASE-RELATED"/>
    <property type="match status" value="1"/>
</dbReference>
<proteinExistence type="predicted"/>
<dbReference type="RefSeq" id="WP_182461626.1">
    <property type="nucleotide sequence ID" value="NZ_CP059732.1"/>
</dbReference>
<dbReference type="Pfam" id="PF00756">
    <property type="entry name" value="Esterase"/>
    <property type="match status" value="1"/>
</dbReference>
<reference evidence="2 3" key="1">
    <citation type="submission" date="2020-07" db="EMBL/GenBank/DDBJ databases">
        <title>Spirosoma foliorum sp. nov., isolated from the leaves on the Nejang mountain Korea, Republic of.</title>
        <authorList>
            <person name="Ho H."/>
            <person name="Lee Y.-J."/>
            <person name="Nurcahyanto D.-A."/>
            <person name="Kim S.-G."/>
        </authorList>
    </citation>
    <scope>NUCLEOTIDE SEQUENCE [LARGE SCALE GENOMIC DNA]</scope>
    <source>
        <strain evidence="2 3">PL0136</strain>
    </source>
</reference>
<dbReference type="GO" id="GO:0016787">
    <property type="term" value="F:hydrolase activity"/>
    <property type="evidence" value="ECO:0007669"/>
    <property type="project" value="UniProtKB-KW"/>
</dbReference>
<dbReference type="Proteomes" id="UP000515369">
    <property type="component" value="Chromosome"/>
</dbReference>
<evidence type="ECO:0000313" key="2">
    <source>
        <dbReference type="EMBL" id="QMW04372.1"/>
    </source>
</evidence>
<keyword evidence="2" id="KW-0378">Hydrolase</keyword>
<dbReference type="InterPro" id="IPR050583">
    <property type="entry name" value="Mycobacterial_A85_antigen"/>
</dbReference>